<dbReference type="PANTHER" id="PTHR11926:SF1500">
    <property type="entry name" value="INDOLE-3-ACETATE BETA-GLUCOSYLTRANSFERASE"/>
    <property type="match status" value="1"/>
</dbReference>
<evidence type="ECO:0000313" key="4">
    <source>
        <dbReference type="EMBL" id="GJM96270.1"/>
    </source>
</evidence>
<reference evidence="4" key="2">
    <citation type="submission" date="2021-12" db="EMBL/GenBank/DDBJ databases">
        <title>Resequencing data analysis of finger millet.</title>
        <authorList>
            <person name="Hatakeyama M."/>
            <person name="Aluri S."/>
            <person name="Balachadran M.T."/>
            <person name="Sivarajan S.R."/>
            <person name="Poveda L."/>
            <person name="Shimizu-Inatsugi R."/>
            <person name="Schlapbach R."/>
            <person name="Sreeman S.M."/>
            <person name="Shimizu K.K."/>
        </authorList>
    </citation>
    <scope>NUCLEOTIDE SEQUENCE</scope>
</reference>
<dbReference type="Pfam" id="PF26168">
    <property type="entry name" value="Glyco_transf_N"/>
    <property type="match status" value="1"/>
</dbReference>
<gene>
    <name evidence="4" type="primary">ga13091</name>
    <name evidence="4" type="ORF">PR202_ga13091</name>
</gene>
<dbReference type="Proteomes" id="UP001054889">
    <property type="component" value="Unassembled WGS sequence"/>
</dbReference>
<reference evidence="4" key="1">
    <citation type="journal article" date="2018" name="DNA Res.">
        <title>Multiple hybrid de novo genome assembly of finger millet, an orphan allotetraploid crop.</title>
        <authorList>
            <person name="Hatakeyama M."/>
            <person name="Aluri S."/>
            <person name="Balachadran M.T."/>
            <person name="Sivarajan S.R."/>
            <person name="Patrignani A."/>
            <person name="Gruter S."/>
            <person name="Poveda L."/>
            <person name="Shimizu-Inatsugi R."/>
            <person name="Baeten J."/>
            <person name="Francoijs K.J."/>
            <person name="Nataraja K.N."/>
            <person name="Reddy Y.A.N."/>
            <person name="Phadnis S."/>
            <person name="Ravikumar R.L."/>
            <person name="Schlapbach R."/>
            <person name="Sreeman S.M."/>
            <person name="Shimizu K.K."/>
        </authorList>
    </citation>
    <scope>NUCLEOTIDE SEQUENCE</scope>
</reference>
<evidence type="ECO:0000313" key="5">
    <source>
        <dbReference type="Proteomes" id="UP001054889"/>
    </source>
</evidence>
<protein>
    <recommendedName>
        <fullName evidence="3">Glycosyltransferase N-terminal domain-containing protein</fullName>
    </recommendedName>
</protein>
<dbReference type="AlphaFoldDB" id="A0AAV5CDM5"/>
<dbReference type="GO" id="GO:0080043">
    <property type="term" value="F:quercetin 3-O-glucosyltransferase activity"/>
    <property type="evidence" value="ECO:0007669"/>
    <property type="project" value="TreeGrafter"/>
</dbReference>
<accession>A0AAV5CDM5</accession>
<dbReference type="InterPro" id="IPR002213">
    <property type="entry name" value="UDP_glucos_trans"/>
</dbReference>
<feature type="domain" description="Glycosyltransferase N-terminal" evidence="3">
    <location>
        <begin position="13"/>
        <end position="53"/>
    </location>
</feature>
<comment type="caution">
    <text evidence="4">The sequence shown here is derived from an EMBL/GenBank/DDBJ whole genome shotgun (WGS) entry which is preliminary data.</text>
</comment>
<keyword evidence="2" id="KW-0808">Transferase</keyword>
<evidence type="ECO:0000256" key="1">
    <source>
        <dbReference type="ARBA" id="ARBA00009995"/>
    </source>
</evidence>
<dbReference type="InterPro" id="IPR058980">
    <property type="entry name" value="Glyco_transf_N"/>
</dbReference>
<dbReference type="EMBL" id="BQKI01000006">
    <property type="protein sequence ID" value="GJM96270.1"/>
    <property type="molecule type" value="Genomic_DNA"/>
</dbReference>
<dbReference type="Pfam" id="PF00201">
    <property type="entry name" value="UDPGT"/>
    <property type="match status" value="1"/>
</dbReference>
<evidence type="ECO:0000256" key="2">
    <source>
        <dbReference type="ARBA" id="ARBA00022679"/>
    </source>
</evidence>
<comment type="similarity">
    <text evidence="1">Belongs to the UDP-glycosyltransferase family.</text>
</comment>
<dbReference type="SUPFAM" id="SSF53756">
    <property type="entry name" value="UDP-Glycosyltransferase/glycogen phosphorylase"/>
    <property type="match status" value="1"/>
</dbReference>
<dbReference type="CDD" id="cd03784">
    <property type="entry name" value="GT1_Gtf-like"/>
    <property type="match status" value="1"/>
</dbReference>
<evidence type="ECO:0000259" key="3">
    <source>
        <dbReference type="Pfam" id="PF26168"/>
    </source>
</evidence>
<name>A0AAV5CDM5_ELECO</name>
<dbReference type="PANTHER" id="PTHR11926">
    <property type="entry name" value="GLUCOSYL/GLUCURONOSYL TRANSFERASES"/>
    <property type="match status" value="1"/>
</dbReference>
<sequence length="461" mass="49776">MSQEATTIMTAHVLVVPFPGQGHMNPMLHFAKALASRGVATTFVTTLFVARTAGVDAAPASVATISDGHDEGGFASAASVGEYLVKQRAAAAASLAALVEASSREKKPFTCIVYDAFEQSVPPVAARMGVPAVPFSTQSCAVSAVYHYVSQGRLAVPPLTGKSEAIEGLPEMERVEFPSFVFSDGPYPMLTELALNQFAHVGKDDWVLFNSFEELESEVSSDCFWKQGLLLPRPLKRPTEHKEYNKTKNKKRKNSFLFASLGAAQTEELARGLLATGNPFLWVVKATEEAHLPLDILDEAKASGAALIVRWSPQLEVLAHPAVGCFLTHCGWNSTLAALSFGVPMVALGLWTDQPMNALNIERAWAAGVRARRDAATGMFLRGEVERCVRAVMDDGEGARAVRAAARKWRDQARAAVAPGGSSDRNMDEFVKLVRAGPRKVMMLEGRETLQGPRHDDSVIV</sequence>
<dbReference type="GO" id="GO:0080044">
    <property type="term" value="F:quercetin 7-O-glucosyltransferase activity"/>
    <property type="evidence" value="ECO:0007669"/>
    <property type="project" value="TreeGrafter"/>
</dbReference>
<dbReference type="Gene3D" id="3.40.50.2000">
    <property type="entry name" value="Glycogen Phosphorylase B"/>
    <property type="match status" value="2"/>
</dbReference>
<organism evidence="4 5">
    <name type="scientific">Eleusine coracana subsp. coracana</name>
    <dbReference type="NCBI Taxonomy" id="191504"/>
    <lineage>
        <taxon>Eukaryota</taxon>
        <taxon>Viridiplantae</taxon>
        <taxon>Streptophyta</taxon>
        <taxon>Embryophyta</taxon>
        <taxon>Tracheophyta</taxon>
        <taxon>Spermatophyta</taxon>
        <taxon>Magnoliopsida</taxon>
        <taxon>Liliopsida</taxon>
        <taxon>Poales</taxon>
        <taxon>Poaceae</taxon>
        <taxon>PACMAD clade</taxon>
        <taxon>Chloridoideae</taxon>
        <taxon>Cynodonteae</taxon>
        <taxon>Eleusininae</taxon>
        <taxon>Eleusine</taxon>
    </lineage>
</organism>
<keyword evidence="5" id="KW-1185">Reference proteome</keyword>
<proteinExistence type="inferred from homology"/>